<name>A0A644U7Y8_9ZZZZ</name>
<dbReference type="EMBL" id="VSSQ01000085">
    <property type="protein sequence ID" value="MPL75061.1"/>
    <property type="molecule type" value="Genomic_DNA"/>
</dbReference>
<comment type="caution">
    <text evidence="1">The sequence shown here is derived from an EMBL/GenBank/DDBJ whole genome shotgun (WGS) entry which is preliminary data.</text>
</comment>
<protein>
    <submittedName>
        <fullName evidence="1">Uncharacterized protein</fullName>
    </submittedName>
</protein>
<gene>
    <name evidence="1" type="ORF">SDC9_20882</name>
</gene>
<reference evidence="1" key="1">
    <citation type="submission" date="2019-08" db="EMBL/GenBank/DDBJ databases">
        <authorList>
            <person name="Kucharzyk K."/>
            <person name="Murdoch R.W."/>
            <person name="Higgins S."/>
            <person name="Loffler F."/>
        </authorList>
    </citation>
    <scope>NUCLEOTIDE SEQUENCE</scope>
</reference>
<evidence type="ECO:0000313" key="1">
    <source>
        <dbReference type="EMBL" id="MPL75061.1"/>
    </source>
</evidence>
<dbReference type="AlphaFoldDB" id="A0A644U7Y8"/>
<sequence>MYVTTCFAYEDVTMKVRQVEGTIAIEFSSEQNHIDLSLLLHPIQCKIIGEAMQIAAMNMSIADLPDECIGSVSVKFDSNKTEGLPCQPINLSA</sequence>
<proteinExistence type="predicted"/>
<organism evidence="1">
    <name type="scientific">bioreactor metagenome</name>
    <dbReference type="NCBI Taxonomy" id="1076179"/>
    <lineage>
        <taxon>unclassified sequences</taxon>
        <taxon>metagenomes</taxon>
        <taxon>ecological metagenomes</taxon>
    </lineage>
</organism>
<accession>A0A644U7Y8</accession>